<evidence type="ECO:0000256" key="1">
    <source>
        <dbReference type="SAM" id="MobiDB-lite"/>
    </source>
</evidence>
<dbReference type="EMBL" id="CAKKNE010000003">
    <property type="protein sequence ID" value="CAH0370946.1"/>
    <property type="molecule type" value="Genomic_DNA"/>
</dbReference>
<evidence type="ECO:0000313" key="3">
    <source>
        <dbReference type="Proteomes" id="UP000789595"/>
    </source>
</evidence>
<sequence length="281" mass="31618">RVVLRDELREEAAELVVADVEREAPRRELAALRGRRVDGAERRRVLEHEAVEARQDRGYRPHGVPALRVEVAHREAEPPVRLEAARRREHEHGRRPQRVVRREAQPAVVVAAGVGRVRRGGDDVVPLQNIVLEGAGDDVRHGLAREGRELALEAPRGYGRGHRLRVRWRRRRWVLGARVRWRLRGDERWVRACGVGAAETSAGSLVAGSLRPGSGRGERLRLPGALGRLRSRGACLQRKSRWQGASWALLYCVRRNSASGTNILANTQQKGLRGSFETPEY</sequence>
<evidence type="ECO:0000313" key="2">
    <source>
        <dbReference type="EMBL" id="CAH0370946.1"/>
    </source>
</evidence>
<comment type="caution">
    <text evidence="2">The sequence shown here is derived from an EMBL/GenBank/DDBJ whole genome shotgun (WGS) entry which is preliminary data.</text>
</comment>
<dbReference type="AlphaFoldDB" id="A0A8J2X1X6"/>
<name>A0A8J2X1X6_9STRA</name>
<protein>
    <submittedName>
        <fullName evidence="2">Uncharacterized protein</fullName>
    </submittedName>
</protein>
<reference evidence="2" key="1">
    <citation type="submission" date="2021-11" db="EMBL/GenBank/DDBJ databases">
        <authorList>
            <consortium name="Genoscope - CEA"/>
            <person name="William W."/>
        </authorList>
    </citation>
    <scope>NUCLEOTIDE SEQUENCE</scope>
</reference>
<organism evidence="2 3">
    <name type="scientific">Pelagomonas calceolata</name>
    <dbReference type="NCBI Taxonomy" id="35677"/>
    <lineage>
        <taxon>Eukaryota</taxon>
        <taxon>Sar</taxon>
        <taxon>Stramenopiles</taxon>
        <taxon>Ochrophyta</taxon>
        <taxon>Pelagophyceae</taxon>
        <taxon>Pelagomonadales</taxon>
        <taxon>Pelagomonadaceae</taxon>
        <taxon>Pelagomonas</taxon>
    </lineage>
</organism>
<feature type="region of interest" description="Disordered" evidence="1">
    <location>
        <begin position="81"/>
        <end position="100"/>
    </location>
</feature>
<keyword evidence="3" id="KW-1185">Reference proteome</keyword>
<feature type="non-terminal residue" evidence="2">
    <location>
        <position position="1"/>
    </location>
</feature>
<gene>
    <name evidence="2" type="ORF">PECAL_3P08630</name>
</gene>
<dbReference type="Proteomes" id="UP000789595">
    <property type="component" value="Unassembled WGS sequence"/>
</dbReference>
<proteinExistence type="predicted"/>
<accession>A0A8J2X1X6</accession>